<evidence type="ECO:0000256" key="2">
    <source>
        <dbReference type="ARBA" id="ARBA00006275"/>
    </source>
</evidence>
<evidence type="ECO:0000256" key="1">
    <source>
        <dbReference type="ARBA" id="ARBA00004442"/>
    </source>
</evidence>
<comment type="similarity">
    <text evidence="2">Belongs to the SusD family.</text>
</comment>
<dbReference type="Pfam" id="PF07980">
    <property type="entry name" value="SusD_RagB"/>
    <property type="match status" value="1"/>
</dbReference>
<evidence type="ECO:0000313" key="9">
    <source>
        <dbReference type="Proteomes" id="UP000293874"/>
    </source>
</evidence>
<feature type="domain" description="RagB/SusD" evidence="6">
    <location>
        <begin position="351"/>
        <end position="487"/>
    </location>
</feature>
<keyword evidence="9" id="KW-1185">Reference proteome</keyword>
<evidence type="ECO:0000313" key="8">
    <source>
        <dbReference type="EMBL" id="RZS74675.1"/>
    </source>
</evidence>
<comment type="caution">
    <text evidence="8">The sequence shown here is derived from an EMBL/GenBank/DDBJ whole genome shotgun (WGS) entry which is preliminary data.</text>
</comment>
<dbReference type="GO" id="GO:0009279">
    <property type="term" value="C:cell outer membrane"/>
    <property type="evidence" value="ECO:0007669"/>
    <property type="project" value="UniProtKB-SubCell"/>
</dbReference>
<dbReference type="InterPro" id="IPR012944">
    <property type="entry name" value="SusD_RagB_dom"/>
</dbReference>
<keyword evidence="5" id="KW-0998">Cell outer membrane</keyword>
<sequence length="505" mass="58000">MQSAIRITVIVGMCLLSANLVSCKKYLEAYSQNMSFIETATDLNELLIGDVYADQNNKELLISLFHISDDDFDISVPTKNWSIGAGYEHGFLHWQANPRLYGFEMDFHKSDVFYNTAYAKIARINTIIFEAERLRTKGEPGEVLNRITGEAHFLRALYYFNLVNLYGKPYRPSTANADFGVPLKISPEITSQFVARSSVKDVYEQIVKDLEKADGYLSPNLTFSMLRVSNVAVAALLSRVHLYMENYQKSINYANRVIEPGQFTLTDLNTIPANSIFLDRNSREVIFTMGGNYLGLRMRSNEEAPTDLYFFVSDNLYNGYDINDLRRKFFFTINGKGVIRAAKRGKGGSPTIDDISDKYSLRLSEMYLNKAEALVALGQNQEAKSVIQEFHKYRFKPADIPQWQYADAALIQKVREDRRQELCYEGIRWFDLRRYGVNSKYPYGKAFRHRSIMFTGTTYIENGYYELGTYAQDEAAYTLPIADDEIEFSQGRITNEVRPERPLKQ</sequence>
<dbReference type="SUPFAM" id="SSF48452">
    <property type="entry name" value="TPR-like"/>
    <property type="match status" value="1"/>
</dbReference>
<dbReference type="Pfam" id="PF14322">
    <property type="entry name" value="SusD-like_3"/>
    <property type="match status" value="1"/>
</dbReference>
<reference evidence="8 9" key="1">
    <citation type="submission" date="2019-02" db="EMBL/GenBank/DDBJ databases">
        <title>Genomic Encyclopedia of Type Strains, Phase IV (KMG-IV): sequencing the most valuable type-strain genomes for metagenomic binning, comparative biology and taxonomic classification.</title>
        <authorList>
            <person name="Goeker M."/>
        </authorList>
    </citation>
    <scope>NUCLEOTIDE SEQUENCE [LARGE SCALE GENOMIC DNA]</scope>
    <source>
        <strain evidence="8 9">DSM 18116</strain>
    </source>
</reference>
<keyword evidence="4" id="KW-0472">Membrane</keyword>
<evidence type="ECO:0000259" key="6">
    <source>
        <dbReference type="Pfam" id="PF07980"/>
    </source>
</evidence>
<dbReference type="Proteomes" id="UP000293874">
    <property type="component" value="Unassembled WGS sequence"/>
</dbReference>
<evidence type="ECO:0000259" key="7">
    <source>
        <dbReference type="Pfam" id="PF14322"/>
    </source>
</evidence>
<evidence type="ECO:0000256" key="3">
    <source>
        <dbReference type="ARBA" id="ARBA00022729"/>
    </source>
</evidence>
<gene>
    <name evidence="8" type="ORF">EV199_0525</name>
</gene>
<organism evidence="8 9">
    <name type="scientific">Pseudobacter ginsenosidimutans</name>
    <dbReference type="NCBI Taxonomy" id="661488"/>
    <lineage>
        <taxon>Bacteria</taxon>
        <taxon>Pseudomonadati</taxon>
        <taxon>Bacteroidota</taxon>
        <taxon>Chitinophagia</taxon>
        <taxon>Chitinophagales</taxon>
        <taxon>Chitinophagaceae</taxon>
        <taxon>Pseudobacter</taxon>
    </lineage>
</organism>
<keyword evidence="3" id="KW-0732">Signal</keyword>
<accession>A0A4Q7N307</accession>
<dbReference type="InterPro" id="IPR033985">
    <property type="entry name" value="SusD-like_N"/>
</dbReference>
<name>A0A4Q7N307_9BACT</name>
<dbReference type="AlphaFoldDB" id="A0A4Q7N307"/>
<proteinExistence type="inferred from homology"/>
<dbReference type="Gene3D" id="1.25.40.390">
    <property type="match status" value="1"/>
</dbReference>
<dbReference type="EMBL" id="SGXA01000001">
    <property type="protein sequence ID" value="RZS74675.1"/>
    <property type="molecule type" value="Genomic_DNA"/>
</dbReference>
<comment type="subcellular location">
    <subcellularLocation>
        <location evidence="1">Cell outer membrane</location>
    </subcellularLocation>
</comment>
<protein>
    <submittedName>
        <fullName evidence="8">SusD-like starch-binding protein associating with outer membrane</fullName>
    </submittedName>
</protein>
<dbReference type="InterPro" id="IPR011990">
    <property type="entry name" value="TPR-like_helical_dom_sf"/>
</dbReference>
<feature type="domain" description="SusD-like N-terminal" evidence="7">
    <location>
        <begin position="26"/>
        <end position="242"/>
    </location>
</feature>
<evidence type="ECO:0000256" key="5">
    <source>
        <dbReference type="ARBA" id="ARBA00023237"/>
    </source>
</evidence>
<evidence type="ECO:0000256" key="4">
    <source>
        <dbReference type="ARBA" id="ARBA00023136"/>
    </source>
</evidence>